<dbReference type="EMBL" id="CP118868">
    <property type="protein sequence ID" value="WEG35255.1"/>
    <property type="molecule type" value="Genomic_DNA"/>
</dbReference>
<organism evidence="2 3">
    <name type="scientific">Amygdalobacter indicium</name>
    <dbReference type="NCBI Taxonomy" id="3029272"/>
    <lineage>
        <taxon>Bacteria</taxon>
        <taxon>Bacillati</taxon>
        <taxon>Bacillota</taxon>
        <taxon>Clostridia</taxon>
        <taxon>Eubacteriales</taxon>
        <taxon>Oscillospiraceae</taxon>
        <taxon>Amygdalobacter</taxon>
    </lineage>
</organism>
<dbReference type="SUPFAM" id="SSF52200">
    <property type="entry name" value="Toll/Interleukin receptor TIR domain"/>
    <property type="match status" value="1"/>
</dbReference>
<keyword evidence="2" id="KW-0675">Receptor</keyword>
<dbReference type="RefSeq" id="WP_315571334.1">
    <property type="nucleotide sequence ID" value="NZ_CP118868.1"/>
</dbReference>
<protein>
    <submittedName>
        <fullName evidence="2">Toll/interleukin-1 receptor domain-containing protein</fullName>
    </submittedName>
</protein>
<gene>
    <name evidence="2" type="ORF">PYS61_04805</name>
</gene>
<evidence type="ECO:0000313" key="2">
    <source>
        <dbReference type="EMBL" id="WEG35255.1"/>
    </source>
</evidence>
<dbReference type="InterPro" id="IPR000157">
    <property type="entry name" value="TIR_dom"/>
</dbReference>
<dbReference type="Proteomes" id="UP001220478">
    <property type="component" value="Chromosome"/>
</dbReference>
<evidence type="ECO:0000313" key="3">
    <source>
        <dbReference type="Proteomes" id="UP001220478"/>
    </source>
</evidence>
<keyword evidence="3" id="KW-1185">Reference proteome</keyword>
<accession>A0ABY8C8S3</accession>
<proteinExistence type="predicted"/>
<dbReference type="Pfam" id="PF13676">
    <property type="entry name" value="TIR_2"/>
    <property type="match status" value="1"/>
</dbReference>
<dbReference type="Gene3D" id="3.40.50.10140">
    <property type="entry name" value="Toll/interleukin-1 receptor homology (TIR) domain"/>
    <property type="match status" value="1"/>
</dbReference>
<reference evidence="2 3" key="1">
    <citation type="submission" date="2023-02" db="EMBL/GenBank/DDBJ databases">
        <title>Novel Oscillospiraceae bacterial genomes.</title>
        <authorList>
            <person name="Srinivasan S."/>
            <person name="Austin M.N."/>
            <person name="Fiedler T.L."/>
            <person name="Strenk S.M."/>
            <person name="Agnew K.J."/>
            <person name="Nagana Gowda G.A."/>
            <person name="Raftery D."/>
            <person name="Beamer M.A."/>
            <person name="Achilles S.L."/>
            <person name="Wiesenfeld H.C."/>
            <person name="Fredricks D.N."/>
            <person name="Hillier S.L."/>
        </authorList>
    </citation>
    <scope>NUCLEOTIDE SEQUENCE [LARGE SCALE GENOMIC DNA]</scope>
    <source>
        <strain evidence="2 3">CHIC02 1186E3-8</strain>
    </source>
</reference>
<feature type="domain" description="TIR" evidence="1">
    <location>
        <begin position="73"/>
        <end position="189"/>
    </location>
</feature>
<sequence>MIQFELQEIVDATDDEFVKETLKIAKEEYNGWRNKADFTALKGKLLAMKAYIDKYYSRKDEGMEETSAKPVKIFISHASKDKEYVKKLVELLDDMGLDQTQVFCSSLPGYDIPVGSDIFDYLRQQFQEYELHVFLIHSKNYYMSAASLNEMGAAWVLRSNCTSFLLPNFRFEDMTGAINGKSIAIKLDNDETEVKDKLNQLYDTVIREFGLTKKAAIVWEAKRDRFIKEVKEIVVLDEEQQEQDDDLELLDSGLLIKKSEKEAGKNIYYCHACYQNTGKLFTVVKGSLARDKFCSNCKMHYSVY</sequence>
<name>A0ABY8C8S3_9FIRM</name>
<dbReference type="InterPro" id="IPR035897">
    <property type="entry name" value="Toll_tir_struct_dom_sf"/>
</dbReference>
<evidence type="ECO:0000259" key="1">
    <source>
        <dbReference type="Pfam" id="PF13676"/>
    </source>
</evidence>